<keyword evidence="4" id="KW-0408">Iron</keyword>
<keyword evidence="5" id="KW-0732">Signal</keyword>
<evidence type="ECO:0000256" key="2">
    <source>
        <dbReference type="ARBA" id="ARBA00008814"/>
    </source>
</evidence>
<dbReference type="PANTHER" id="PTHR30532:SF1">
    <property type="entry name" value="IRON(3+)-HYDROXAMATE-BINDING PROTEIN FHUD"/>
    <property type="match status" value="1"/>
</dbReference>
<comment type="similarity">
    <text evidence="2">Belongs to the bacterial solute-binding protein 8 family.</text>
</comment>
<dbReference type="PROSITE" id="PS50983">
    <property type="entry name" value="FE_B12_PBP"/>
    <property type="match status" value="1"/>
</dbReference>
<dbReference type="PANTHER" id="PTHR30532">
    <property type="entry name" value="IRON III DICITRATE-BINDING PERIPLASMIC PROTEIN"/>
    <property type="match status" value="1"/>
</dbReference>
<evidence type="ECO:0000256" key="3">
    <source>
        <dbReference type="ARBA" id="ARBA00022448"/>
    </source>
</evidence>
<dbReference type="Gene3D" id="3.40.50.1980">
    <property type="entry name" value="Nitrogenase molybdenum iron protein domain"/>
    <property type="match status" value="2"/>
</dbReference>
<feature type="domain" description="Fe/B12 periplasmic-binding" evidence="6">
    <location>
        <begin position="33"/>
        <end position="291"/>
    </location>
</feature>
<evidence type="ECO:0000256" key="1">
    <source>
        <dbReference type="ARBA" id="ARBA00004196"/>
    </source>
</evidence>
<sequence length="291" mass="32400">MLPITRRRLLTAMVISPLLWQQTLRAETIDSQRIVALEWLPIELMMALGVVPMAAAELFNYRDWVGKPELPASVIDVGLRTEPNLELLTQLKPSLILYSSGYGPSPQTLSRIAPSQGFAFNNGDGKPLTAARQSLMQLAQRIGREPQARTHLTMLDEFFADMRTRLAPRAAKPLLLMSLIDKRHAIVFGKGSLFLEVMQNLGLQNAWQGETNFWGSAVIGIERLAAIHDADALCLSHGDDALMKQIAATELWQSLPFVRQGRFTRVPTVWFYGATLSAMAFCQTLDKVLEA</sequence>
<keyword evidence="4" id="KW-0406">Ion transport</keyword>
<keyword evidence="4" id="KW-0410">Iron transport</keyword>
<evidence type="ECO:0000259" key="6">
    <source>
        <dbReference type="PROSITE" id="PS50983"/>
    </source>
</evidence>
<dbReference type="OrthoDB" id="6160519at2"/>
<dbReference type="EMBL" id="CP019706">
    <property type="protein sequence ID" value="ARJ41092.1"/>
    <property type="molecule type" value="Genomic_DNA"/>
</dbReference>
<accession>A0A1W6B1Y5</accession>
<dbReference type="Pfam" id="PF01497">
    <property type="entry name" value="Peripla_BP_2"/>
    <property type="match status" value="1"/>
</dbReference>
<dbReference type="PRINTS" id="PR01715">
    <property type="entry name" value="FERRIBNDNGPP"/>
</dbReference>
<dbReference type="RefSeq" id="WP_085067935.1">
    <property type="nucleotide sequence ID" value="NZ_CP019706.1"/>
</dbReference>
<evidence type="ECO:0000313" key="8">
    <source>
        <dbReference type="Proteomes" id="UP000192900"/>
    </source>
</evidence>
<dbReference type="GO" id="GO:0030288">
    <property type="term" value="C:outer membrane-bounded periplasmic space"/>
    <property type="evidence" value="ECO:0007669"/>
    <property type="project" value="TreeGrafter"/>
</dbReference>
<dbReference type="STRING" id="1891675.B1H58_03145"/>
<evidence type="ECO:0000313" key="7">
    <source>
        <dbReference type="EMBL" id="ARJ41092.1"/>
    </source>
</evidence>
<keyword evidence="3" id="KW-0813">Transport</keyword>
<evidence type="ECO:0000256" key="5">
    <source>
        <dbReference type="ARBA" id="ARBA00022729"/>
    </source>
</evidence>
<gene>
    <name evidence="7" type="ORF">B1H58_03145</name>
</gene>
<dbReference type="KEGG" id="palh:B1H58_03145"/>
<comment type="subcellular location">
    <subcellularLocation>
        <location evidence="1">Cell envelope</location>
    </subcellularLocation>
</comment>
<organism evidence="7 8">
    <name type="scientific">Pantoea alhagi</name>
    <dbReference type="NCBI Taxonomy" id="1891675"/>
    <lineage>
        <taxon>Bacteria</taxon>
        <taxon>Pseudomonadati</taxon>
        <taxon>Pseudomonadota</taxon>
        <taxon>Gammaproteobacteria</taxon>
        <taxon>Enterobacterales</taxon>
        <taxon>Erwiniaceae</taxon>
        <taxon>Pantoea</taxon>
    </lineage>
</organism>
<keyword evidence="8" id="KW-1185">Reference proteome</keyword>
<dbReference type="CDD" id="cd01146">
    <property type="entry name" value="FhuD"/>
    <property type="match status" value="1"/>
</dbReference>
<dbReference type="InterPro" id="IPR002491">
    <property type="entry name" value="ABC_transptr_periplasmic_BD"/>
</dbReference>
<protein>
    <submittedName>
        <fullName evidence="7">Iron-hydroxamate transporter substrate-binding subunit</fullName>
    </submittedName>
</protein>
<dbReference type="SUPFAM" id="SSF53807">
    <property type="entry name" value="Helical backbone' metal receptor"/>
    <property type="match status" value="1"/>
</dbReference>
<dbReference type="Proteomes" id="UP000192900">
    <property type="component" value="Chromosome"/>
</dbReference>
<reference evidence="7 8" key="1">
    <citation type="submission" date="2017-02" db="EMBL/GenBank/DDBJ databases">
        <title>Complete genome sequence of the drought resistance-promoting endophyte Pantoea alhagi LTYR-11Z.</title>
        <authorList>
            <person name="Zhang L."/>
        </authorList>
    </citation>
    <scope>NUCLEOTIDE SEQUENCE [LARGE SCALE GENOMIC DNA]</scope>
    <source>
        <strain evidence="7 8">LTYR-11Z</strain>
    </source>
</reference>
<dbReference type="AlphaFoldDB" id="A0A1W6B1Y5"/>
<dbReference type="NCBIfam" id="NF007864">
    <property type="entry name" value="PRK10576.1"/>
    <property type="match status" value="1"/>
</dbReference>
<proteinExistence type="inferred from homology"/>
<name>A0A1W6B1Y5_9GAMM</name>
<dbReference type="GO" id="GO:1901678">
    <property type="term" value="P:iron coordination entity transport"/>
    <property type="evidence" value="ECO:0007669"/>
    <property type="project" value="UniProtKB-ARBA"/>
</dbReference>
<evidence type="ECO:0000256" key="4">
    <source>
        <dbReference type="ARBA" id="ARBA00022496"/>
    </source>
</evidence>
<dbReference type="InterPro" id="IPR051313">
    <property type="entry name" value="Bact_iron-sidero_bind"/>
</dbReference>